<feature type="region of interest" description="Disordered" evidence="1">
    <location>
        <begin position="34"/>
        <end position="70"/>
    </location>
</feature>
<evidence type="ECO:0000256" key="1">
    <source>
        <dbReference type="SAM" id="MobiDB-lite"/>
    </source>
</evidence>
<name>A0A816IVX9_BRANA</name>
<reference evidence="2" key="1">
    <citation type="submission" date="2021-01" db="EMBL/GenBank/DDBJ databases">
        <authorList>
            <consortium name="Genoscope - CEA"/>
            <person name="William W."/>
        </authorList>
    </citation>
    <scope>NUCLEOTIDE SEQUENCE</scope>
</reference>
<organism evidence="2">
    <name type="scientific">Brassica napus</name>
    <name type="common">Rape</name>
    <dbReference type="NCBI Taxonomy" id="3708"/>
    <lineage>
        <taxon>Eukaryota</taxon>
        <taxon>Viridiplantae</taxon>
        <taxon>Streptophyta</taxon>
        <taxon>Embryophyta</taxon>
        <taxon>Tracheophyta</taxon>
        <taxon>Spermatophyta</taxon>
        <taxon>Magnoliopsida</taxon>
        <taxon>eudicotyledons</taxon>
        <taxon>Gunneridae</taxon>
        <taxon>Pentapetalae</taxon>
        <taxon>rosids</taxon>
        <taxon>malvids</taxon>
        <taxon>Brassicales</taxon>
        <taxon>Brassicaceae</taxon>
        <taxon>Brassiceae</taxon>
        <taxon>Brassica</taxon>
    </lineage>
</organism>
<accession>A0A816IVX9</accession>
<gene>
    <name evidence="2" type="ORF">DARMORV10_C09P20070.1</name>
</gene>
<dbReference type="AlphaFoldDB" id="A0A816IVX9"/>
<feature type="compositionally biased region" description="Polar residues" evidence="1">
    <location>
        <begin position="54"/>
        <end position="70"/>
    </location>
</feature>
<evidence type="ECO:0000313" key="2">
    <source>
        <dbReference type="EMBL" id="CAF1723158.1"/>
    </source>
</evidence>
<dbReference type="EMBL" id="HG994373">
    <property type="protein sequence ID" value="CAF1723158.1"/>
    <property type="molecule type" value="Genomic_DNA"/>
</dbReference>
<feature type="compositionally biased region" description="Basic and acidic residues" evidence="1">
    <location>
        <begin position="43"/>
        <end position="53"/>
    </location>
</feature>
<sequence>MTKPKSKKKGKIIKPPIPLQNDIGSYMRLSWQSMNESSSTARKLSEKRRESLETKQVSSAFSSTDGEPIV</sequence>
<protein>
    <submittedName>
        <fullName evidence="2">(rape) hypothetical protein</fullName>
    </submittedName>
</protein>
<proteinExistence type="predicted"/>
<dbReference type="Proteomes" id="UP001295469">
    <property type="component" value="Chromosome C09"/>
</dbReference>